<protein>
    <submittedName>
        <fullName evidence="1">Uncharacterized protein</fullName>
    </submittedName>
</protein>
<accession>A0A6A4IHE4</accession>
<dbReference type="Proteomes" id="UP000799118">
    <property type="component" value="Unassembled WGS sequence"/>
</dbReference>
<dbReference type="EMBL" id="ML769390">
    <property type="protein sequence ID" value="KAE9408678.1"/>
    <property type="molecule type" value="Genomic_DNA"/>
</dbReference>
<evidence type="ECO:0000313" key="1">
    <source>
        <dbReference type="EMBL" id="KAE9408678.1"/>
    </source>
</evidence>
<dbReference type="AlphaFoldDB" id="A0A6A4IHE4"/>
<proteinExistence type="predicted"/>
<organism evidence="1 2">
    <name type="scientific">Gymnopus androsaceus JB14</name>
    <dbReference type="NCBI Taxonomy" id="1447944"/>
    <lineage>
        <taxon>Eukaryota</taxon>
        <taxon>Fungi</taxon>
        <taxon>Dikarya</taxon>
        <taxon>Basidiomycota</taxon>
        <taxon>Agaricomycotina</taxon>
        <taxon>Agaricomycetes</taxon>
        <taxon>Agaricomycetidae</taxon>
        <taxon>Agaricales</taxon>
        <taxon>Marasmiineae</taxon>
        <taxon>Omphalotaceae</taxon>
        <taxon>Gymnopus</taxon>
    </lineage>
</organism>
<sequence length="251" mass="28121">MLTLQYSVFNPEPFVCLVKPTRLLHEGGLPSIIKTLVEKHCKELQNSVTRSAELYKNLGASGEGEWTSDEDEVAAFDVKEAIEKKIIASMDPNQLSTSEPLNVYLIAPRKLFQDTHISHYAIVRSIPESDDNHKRDMIANKVQMGPDYHYPLEKDEATKFLNDLLKPRWMSDMDHAEISSLLPSGYENKYTTIEGNPPSGLGQNDKSIAAEAYSYMHLLRSSSKARLTAYTEGGKEPVIAGYWFCGVHAAL</sequence>
<reference evidence="1" key="1">
    <citation type="journal article" date="2019" name="Environ. Microbiol.">
        <title>Fungal ecological strategies reflected in gene transcription - a case study of two litter decomposers.</title>
        <authorList>
            <person name="Barbi F."/>
            <person name="Kohler A."/>
            <person name="Barry K."/>
            <person name="Baskaran P."/>
            <person name="Daum C."/>
            <person name="Fauchery L."/>
            <person name="Ihrmark K."/>
            <person name="Kuo A."/>
            <person name="LaButti K."/>
            <person name="Lipzen A."/>
            <person name="Morin E."/>
            <person name="Grigoriev I.V."/>
            <person name="Henrissat B."/>
            <person name="Lindahl B."/>
            <person name="Martin F."/>
        </authorList>
    </citation>
    <scope>NUCLEOTIDE SEQUENCE</scope>
    <source>
        <strain evidence="1">JB14</strain>
    </source>
</reference>
<gene>
    <name evidence="1" type="ORF">BT96DRAFT_932459</name>
</gene>
<name>A0A6A4IHE4_9AGAR</name>
<keyword evidence="2" id="KW-1185">Reference proteome</keyword>
<evidence type="ECO:0000313" key="2">
    <source>
        <dbReference type="Proteomes" id="UP000799118"/>
    </source>
</evidence>